<dbReference type="SUPFAM" id="SSF52096">
    <property type="entry name" value="ClpP/crotonase"/>
    <property type="match status" value="1"/>
</dbReference>
<name>A0A967E9Y4_9FLAO</name>
<dbReference type="GO" id="GO:0003824">
    <property type="term" value="F:catalytic activity"/>
    <property type="evidence" value="ECO:0007669"/>
    <property type="project" value="UniProtKB-ARBA"/>
</dbReference>
<proteinExistence type="inferred from homology"/>
<dbReference type="Gene3D" id="3.90.226.10">
    <property type="entry name" value="2-enoyl-CoA Hydratase, Chain A, domain 1"/>
    <property type="match status" value="1"/>
</dbReference>
<dbReference type="CDD" id="cd06558">
    <property type="entry name" value="crotonase-like"/>
    <property type="match status" value="1"/>
</dbReference>
<dbReference type="Pfam" id="PF00378">
    <property type="entry name" value="ECH_1"/>
    <property type="match status" value="1"/>
</dbReference>
<keyword evidence="3" id="KW-1185">Reference proteome</keyword>
<dbReference type="EMBL" id="VIKU02000001">
    <property type="protein sequence ID" value="NHF58906.1"/>
    <property type="molecule type" value="Genomic_DNA"/>
</dbReference>
<dbReference type="RefSeq" id="WP_152573368.1">
    <property type="nucleotide sequence ID" value="NZ_VIKU02000001.1"/>
</dbReference>
<accession>A0A967E9Y4</accession>
<sequence>MPTTRQNGSLYTNIANKVAIVEFGHPAGNSFVAELLNRLVLELEKLSEDPSITVIILKSEGDRAFCGGASFDELVAIENLSEGKVFFSGFANVINAMRKCKKVIIGRIQGKTVGGGVGLAAACDYTFASVNASIRLSELTIGIAPLVIAPAVERKIGKAAICELSLAPTEWKNAYWAQEKGLFSKVFETTKELDKEIDFFAQKLSQFNPEALEEWKKVLWNDTDHWDELLVERAGITGTLVLSEFTKKALSKFKK</sequence>
<dbReference type="Proteomes" id="UP000707206">
    <property type="component" value="Unassembled WGS sequence"/>
</dbReference>
<dbReference type="PANTHER" id="PTHR42964">
    <property type="entry name" value="ENOYL-COA HYDRATASE"/>
    <property type="match status" value="1"/>
</dbReference>
<dbReference type="AlphaFoldDB" id="A0A967E9Y4"/>
<evidence type="ECO:0000313" key="2">
    <source>
        <dbReference type="EMBL" id="NHF58906.1"/>
    </source>
</evidence>
<evidence type="ECO:0000313" key="3">
    <source>
        <dbReference type="Proteomes" id="UP000707206"/>
    </source>
</evidence>
<dbReference type="InterPro" id="IPR029045">
    <property type="entry name" value="ClpP/crotonase-like_dom_sf"/>
</dbReference>
<reference evidence="2" key="1">
    <citation type="submission" date="2019-07" db="EMBL/GenBank/DDBJ databases">
        <authorList>
            <person name="De-Chao Zhang Q."/>
        </authorList>
    </citation>
    <scope>NUCLEOTIDE SEQUENCE</scope>
    <source>
        <strain evidence="2">TP-CH-4</strain>
    </source>
</reference>
<comment type="caution">
    <text evidence="2">The sequence shown here is derived from an EMBL/GenBank/DDBJ whole genome shotgun (WGS) entry which is preliminary data.</text>
</comment>
<comment type="similarity">
    <text evidence="1">Belongs to the enoyl-CoA hydratase/isomerase family.</text>
</comment>
<gene>
    <name evidence="2" type="ORF">FK220_006120</name>
</gene>
<dbReference type="InterPro" id="IPR001753">
    <property type="entry name" value="Enoyl-CoA_hydra/iso"/>
</dbReference>
<organism evidence="2 3">
    <name type="scientific">Pelagihabitans pacificus</name>
    <dbReference type="NCBI Taxonomy" id="2696054"/>
    <lineage>
        <taxon>Bacteria</taxon>
        <taxon>Pseudomonadati</taxon>
        <taxon>Bacteroidota</taxon>
        <taxon>Flavobacteriia</taxon>
        <taxon>Flavobacteriales</taxon>
        <taxon>Flavobacteriaceae</taxon>
        <taxon>Pelagihabitans</taxon>
    </lineage>
</organism>
<reference evidence="2" key="2">
    <citation type="submission" date="2020-03" db="EMBL/GenBank/DDBJ databases">
        <title>Flavobacteriaceae bacterium strain TP-CH-4, a member of the family Flavobacteriaceae isolated from a deep-sea seamount.</title>
        <authorList>
            <person name="Zhang D.-C."/>
        </authorList>
    </citation>
    <scope>NUCLEOTIDE SEQUENCE</scope>
    <source>
        <strain evidence="2">TP-CH-4</strain>
    </source>
</reference>
<dbReference type="PANTHER" id="PTHR42964:SF1">
    <property type="entry name" value="POLYKETIDE BIOSYNTHESIS ENOYL-COA HYDRATASE PKSH-RELATED"/>
    <property type="match status" value="1"/>
</dbReference>
<dbReference type="InterPro" id="IPR051683">
    <property type="entry name" value="Enoyl-CoA_Hydratase/Isomerase"/>
</dbReference>
<protein>
    <submittedName>
        <fullName evidence="2">Enoyl-CoA hydratase/isomerase family protein</fullName>
    </submittedName>
</protein>
<evidence type="ECO:0000256" key="1">
    <source>
        <dbReference type="ARBA" id="ARBA00005254"/>
    </source>
</evidence>